<organism evidence="1 2">
    <name type="scientific">Diplogelasinospora grovesii</name>
    <dbReference type="NCBI Taxonomy" id="303347"/>
    <lineage>
        <taxon>Eukaryota</taxon>
        <taxon>Fungi</taxon>
        <taxon>Dikarya</taxon>
        <taxon>Ascomycota</taxon>
        <taxon>Pezizomycotina</taxon>
        <taxon>Sordariomycetes</taxon>
        <taxon>Sordariomycetidae</taxon>
        <taxon>Sordariales</taxon>
        <taxon>Diplogelasinosporaceae</taxon>
        <taxon>Diplogelasinospora</taxon>
    </lineage>
</organism>
<evidence type="ECO:0000313" key="2">
    <source>
        <dbReference type="Proteomes" id="UP001303473"/>
    </source>
</evidence>
<proteinExistence type="predicted"/>
<reference evidence="2" key="1">
    <citation type="journal article" date="2023" name="Mol. Phylogenet. Evol.">
        <title>Genome-scale phylogeny and comparative genomics of the fungal order Sordariales.</title>
        <authorList>
            <person name="Hensen N."/>
            <person name="Bonometti L."/>
            <person name="Westerberg I."/>
            <person name="Brannstrom I.O."/>
            <person name="Guillou S."/>
            <person name="Cros-Aarteil S."/>
            <person name="Calhoun S."/>
            <person name="Haridas S."/>
            <person name="Kuo A."/>
            <person name="Mondo S."/>
            <person name="Pangilinan J."/>
            <person name="Riley R."/>
            <person name="LaButti K."/>
            <person name="Andreopoulos B."/>
            <person name="Lipzen A."/>
            <person name="Chen C."/>
            <person name="Yan M."/>
            <person name="Daum C."/>
            <person name="Ng V."/>
            <person name="Clum A."/>
            <person name="Steindorff A."/>
            <person name="Ohm R.A."/>
            <person name="Martin F."/>
            <person name="Silar P."/>
            <person name="Natvig D.O."/>
            <person name="Lalanne C."/>
            <person name="Gautier V."/>
            <person name="Ament-Velasquez S.L."/>
            <person name="Kruys A."/>
            <person name="Hutchinson M.I."/>
            <person name="Powell A.J."/>
            <person name="Barry K."/>
            <person name="Miller A.N."/>
            <person name="Grigoriev I.V."/>
            <person name="Debuchy R."/>
            <person name="Gladieux P."/>
            <person name="Hiltunen Thoren M."/>
            <person name="Johannesson H."/>
        </authorList>
    </citation>
    <scope>NUCLEOTIDE SEQUENCE [LARGE SCALE GENOMIC DNA]</scope>
    <source>
        <strain evidence="2">CBS 340.73</strain>
    </source>
</reference>
<comment type="caution">
    <text evidence="1">The sequence shown here is derived from an EMBL/GenBank/DDBJ whole genome shotgun (WGS) entry which is preliminary data.</text>
</comment>
<name>A0AAN6NFP7_9PEZI</name>
<gene>
    <name evidence="1" type="ORF">QBC46DRAFT_337652</name>
</gene>
<sequence length="150" mass="17164">MGGQNCRAEVVFADSVVWLARFRLSSPTSPPLEVRGLRAAERSRDHGVSAALHACMARRWTGREQRLRRDVFLVHQFRLDVLDSVWKSTPAAVEEDEKFFLKHADDKGDHILVKRRLRHRGRHRLGVVQHRVKGGDLLLAVHDVAGCRLY</sequence>
<dbReference type="EMBL" id="MU853760">
    <property type="protein sequence ID" value="KAK3944261.1"/>
    <property type="molecule type" value="Genomic_DNA"/>
</dbReference>
<dbReference type="Proteomes" id="UP001303473">
    <property type="component" value="Unassembled WGS sequence"/>
</dbReference>
<evidence type="ECO:0000313" key="1">
    <source>
        <dbReference type="EMBL" id="KAK3944261.1"/>
    </source>
</evidence>
<protein>
    <submittedName>
        <fullName evidence="1">Uncharacterized protein</fullName>
    </submittedName>
</protein>
<dbReference type="AlphaFoldDB" id="A0AAN6NFP7"/>
<accession>A0AAN6NFP7</accession>
<keyword evidence="2" id="KW-1185">Reference proteome</keyword>